<dbReference type="OrthoDB" id="38777at10239"/>
<dbReference type="KEGG" id="vg:13995840"/>
<proteinExistence type="predicted"/>
<organism evidence="1 2">
    <name type="scientific">Caulobacter phage CcrRogue</name>
    <dbReference type="NCBI Taxonomy" id="2927986"/>
    <lineage>
        <taxon>Viruses</taxon>
        <taxon>Duplodnaviria</taxon>
        <taxon>Heunggongvirae</taxon>
        <taxon>Uroviricota</taxon>
        <taxon>Caudoviricetes</taxon>
        <taxon>Jeanschmidtviridae</taxon>
        <taxon>Poindextervirus</taxon>
        <taxon>Poindextervirus rogue</taxon>
    </lineage>
</organism>
<dbReference type="Proteomes" id="UP000000461">
    <property type="component" value="Segment"/>
</dbReference>
<gene>
    <name evidence="1" type="ORF">CcrRogue_gp059</name>
</gene>
<evidence type="ECO:0000313" key="2">
    <source>
        <dbReference type="Proteomes" id="UP000000461"/>
    </source>
</evidence>
<keyword evidence="2" id="KW-1185">Reference proteome</keyword>
<evidence type="ECO:0000313" key="1">
    <source>
        <dbReference type="EMBL" id="AFU86541.1"/>
    </source>
</evidence>
<name>K4JNG1_9CAUD</name>
<reference evidence="1 2" key="1">
    <citation type="journal article" date="2012" name="BMC Genomics">
        <title>The Caulobacter crescentus phage phiCbK: genomics of a canonical phage.</title>
        <authorList>
            <person name="Gill J.J."/>
            <person name="Berry J.D."/>
            <person name="Russell W.K."/>
            <person name="Lessor L."/>
            <person name="Escobar Garcia D.A."/>
            <person name="Hernandez D."/>
            <person name="Kane A."/>
            <person name="Keene J."/>
            <person name="Maddox M."/>
            <person name="Martin R."/>
            <person name="Mohan S."/>
            <person name="Thorn A.M."/>
            <person name="Russell D.H."/>
            <person name="Young R."/>
        </authorList>
    </citation>
    <scope>NUCLEOTIDE SEQUENCE [LARGE SCALE GENOMIC DNA]</scope>
</reference>
<sequence length="111" mass="11545">MIPALTDQPAILSAEQARELTAGISTDRLIEAIKNAVIAAATAGLSRAVIGKDVVRGVPDWNGDADDTVIGRAAKQARAAGYTVKKGMDGDLVIEWKAASRPTGGLGYLDR</sequence>
<accession>K4JNG1</accession>
<dbReference type="EMBL" id="JX100814">
    <property type="protein sequence ID" value="AFU86541.1"/>
    <property type="molecule type" value="Genomic_DNA"/>
</dbReference>
<protein>
    <submittedName>
        <fullName evidence="1">Uncharacterized protein</fullName>
    </submittedName>
</protein>